<dbReference type="InterPro" id="IPR001516">
    <property type="entry name" value="Proton_antipo_N"/>
</dbReference>
<evidence type="ECO:0000256" key="12">
    <source>
        <dbReference type="ARBA" id="ARBA00023075"/>
    </source>
</evidence>
<keyword evidence="8" id="KW-1278">Translocase</keyword>
<comment type="subcellular location">
    <subcellularLocation>
        <location evidence="1">Mitochondrion inner membrane</location>
        <topology evidence="1">Multi-pass membrane protein</topology>
    </subcellularLocation>
</comment>
<evidence type="ECO:0000256" key="15">
    <source>
        <dbReference type="ARBA" id="ARBA00049551"/>
    </source>
</evidence>
<dbReference type="PANTHER" id="PTHR42829:SF2">
    <property type="entry name" value="NADH-UBIQUINONE OXIDOREDUCTASE CHAIN 5"/>
    <property type="match status" value="1"/>
</dbReference>
<evidence type="ECO:0000256" key="13">
    <source>
        <dbReference type="ARBA" id="ARBA00023128"/>
    </source>
</evidence>
<dbReference type="InterPro" id="IPR003945">
    <property type="entry name" value="NU5C-like"/>
</dbReference>
<dbReference type="PANTHER" id="PTHR42829">
    <property type="entry name" value="NADH-UBIQUINONE OXIDOREDUCTASE CHAIN 5"/>
    <property type="match status" value="1"/>
</dbReference>
<keyword evidence="7" id="KW-0999">Mitochondrion inner membrane</keyword>
<evidence type="ECO:0000256" key="9">
    <source>
        <dbReference type="ARBA" id="ARBA00022982"/>
    </source>
</evidence>
<evidence type="ECO:0000259" key="19">
    <source>
        <dbReference type="Pfam" id="PF06455"/>
    </source>
</evidence>
<dbReference type="Pfam" id="PF06455">
    <property type="entry name" value="NADH5_C"/>
    <property type="match status" value="1"/>
</dbReference>
<dbReference type="EC" id="7.1.1.2" evidence="2 16"/>
<evidence type="ECO:0000313" key="20">
    <source>
        <dbReference type="EMBL" id="ART66039.1"/>
    </source>
</evidence>
<feature type="domain" description="NADH-Ubiquinone oxidoreductase (complex I) chain 5 N-terminal" evidence="18">
    <location>
        <begin position="66"/>
        <end position="108"/>
    </location>
</feature>
<evidence type="ECO:0000256" key="7">
    <source>
        <dbReference type="ARBA" id="ARBA00022792"/>
    </source>
</evidence>
<dbReference type="GeneID" id="38280229"/>
<feature type="transmembrane region" description="Helical" evidence="16">
    <location>
        <begin position="6"/>
        <end position="23"/>
    </location>
</feature>
<dbReference type="GO" id="GO:0015990">
    <property type="term" value="P:electron transport coupled proton transport"/>
    <property type="evidence" value="ECO:0007669"/>
    <property type="project" value="TreeGrafter"/>
</dbReference>
<keyword evidence="4 16" id="KW-0813">Transport</keyword>
<feature type="transmembrane region" description="Helical" evidence="16">
    <location>
        <begin position="362"/>
        <end position="380"/>
    </location>
</feature>
<dbReference type="InterPro" id="IPR010934">
    <property type="entry name" value="NADH_DH_su5_C"/>
</dbReference>
<dbReference type="GO" id="GO:0003954">
    <property type="term" value="F:NADH dehydrogenase activity"/>
    <property type="evidence" value="ECO:0007669"/>
    <property type="project" value="TreeGrafter"/>
</dbReference>
<comment type="function">
    <text evidence="16">Core subunit of the mitochondrial membrane respiratory chain NADH dehydrogenase (Complex I) which catalyzes electron transfer from NADH through the respiratory chain, using ubiquinone as an electron acceptor. Essential for the catalytic activity and assembly of complex I.</text>
</comment>
<proteinExistence type="inferred from homology"/>
<feature type="transmembrane region" description="Helical" evidence="16">
    <location>
        <begin position="400"/>
        <end position="426"/>
    </location>
</feature>
<evidence type="ECO:0000256" key="2">
    <source>
        <dbReference type="ARBA" id="ARBA00012944"/>
    </source>
</evidence>
<protein>
    <recommendedName>
        <fullName evidence="3 16">NADH-ubiquinone oxidoreductase chain 5</fullName>
        <ecNumber evidence="2 16">7.1.1.2</ecNumber>
    </recommendedName>
</protein>
<feature type="transmembrane region" description="Helical" evidence="16">
    <location>
        <begin position="167"/>
        <end position="187"/>
    </location>
</feature>
<accession>A0A3B1ECE8</accession>
<evidence type="ECO:0000259" key="18">
    <source>
        <dbReference type="Pfam" id="PF00662"/>
    </source>
</evidence>
<keyword evidence="5" id="KW-0679">Respiratory chain</keyword>
<dbReference type="RefSeq" id="YP_009519893.1">
    <property type="nucleotide sequence ID" value="NC_039541.1"/>
</dbReference>
<dbReference type="GO" id="GO:0005743">
    <property type="term" value="C:mitochondrial inner membrane"/>
    <property type="evidence" value="ECO:0007669"/>
    <property type="project" value="UniProtKB-SubCell"/>
</dbReference>
<evidence type="ECO:0000256" key="3">
    <source>
        <dbReference type="ARBA" id="ARBA00021096"/>
    </source>
</evidence>
<evidence type="ECO:0000256" key="1">
    <source>
        <dbReference type="ARBA" id="ARBA00004448"/>
    </source>
</evidence>
<evidence type="ECO:0000256" key="16">
    <source>
        <dbReference type="RuleBase" id="RU003404"/>
    </source>
</evidence>
<keyword evidence="12 16" id="KW-0830">Ubiquinone</keyword>
<dbReference type="AlphaFoldDB" id="A0A3B1ECE8"/>
<dbReference type="CTD" id="4540"/>
<evidence type="ECO:0000256" key="4">
    <source>
        <dbReference type="ARBA" id="ARBA00022448"/>
    </source>
</evidence>
<comment type="similarity">
    <text evidence="16">Belongs to the complex I subunit 5 family.</text>
</comment>
<reference evidence="20" key="1">
    <citation type="submission" date="2016-09" db="EMBL/GenBank/DDBJ databases">
        <title>The complete mitochondrial genomes of Japalura flaviceps and the gene rearrangement and phylogenetic reconstruction among Agamidae species.</title>
        <authorList>
            <person name="Yu J."/>
        </authorList>
    </citation>
    <scope>NUCLEOTIDE SEQUENCE</scope>
</reference>
<feature type="transmembrane region" description="Helical" evidence="16">
    <location>
        <begin position="84"/>
        <end position="104"/>
    </location>
</feature>
<feature type="domain" description="NADH dehydrogenase subunit 5 C-terminal" evidence="19">
    <location>
        <begin position="416"/>
        <end position="589"/>
    </location>
</feature>
<feature type="transmembrane region" description="Helical" evidence="16">
    <location>
        <begin position="240"/>
        <end position="259"/>
    </location>
</feature>
<comment type="catalytic activity">
    <reaction evidence="15 16">
        <text>a ubiquinone + NADH + 5 H(+)(in) = a ubiquinol + NAD(+) + 4 H(+)(out)</text>
        <dbReference type="Rhea" id="RHEA:29091"/>
        <dbReference type="Rhea" id="RHEA-COMP:9565"/>
        <dbReference type="Rhea" id="RHEA-COMP:9566"/>
        <dbReference type="ChEBI" id="CHEBI:15378"/>
        <dbReference type="ChEBI" id="CHEBI:16389"/>
        <dbReference type="ChEBI" id="CHEBI:17976"/>
        <dbReference type="ChEBI" id="CHEBI:57540"/>
        <dbReference type="ChEBI" id="CHEBI:57945"/>
        <dbReference type="EC" id="7.1.1.2"/>
    </reaction>
</comment>
<name>A0A3B1ECE8_9SAUR</name>
<dbReference type="InterPro" id="IPR001750">
    <property type="entry name" value="ND/Mrp_TM"/>
</dbReference>
<dbReference type="Pfam" id="PF00361">
    <property type="entry name" value="Proton_antipo_M"/>
    <property type="match status" value="1"/>
</dbReference>
<evidence type="ECO:0000256" key="10">
    <source>
        <dbReference type="ARBA" id="ARBA00022989"/>
    </source>
</evidence>
<feature type="transmembrane region" description="Helical" evidence="16">
    <location>
        <begin position="265"/>
        <end position="283"/>
    </location>
</feature>
<keyword evidence="11 16" id="KW-0520">NAD</keyword>
<feature type="transmembrane region" description="Helical" evidence="16">
    <location>
        <begin position="116"/>
        <end position="132"/>
    </location>
</feature>
<keyword evidence="6 16" id="KW-0812">Transmembrane</keyword>
<evidence type="ECO:0000256" key="11">
    <source>
        <dbReference type="ARBA" id="ARBA00023027"/>
    </source>
</evidence>
<dbReference type="PRINTS" id="PR01434">
    <property type="entry name" value="NADHDHGNASE5"/>
</dbReference>
<feature type="transmembrane region" description="Helical" evidence="16">
    <location>
        <begin position="35"/>
        <end position="51"/>
    </location>
</feature>
<gene>
    <name evidence="20" type="primary">ND5</name>
</gene>
<keyword evidence="9" id="KW-0249">Electron transport</keyword>
<evidence type="ECO:0000259" key="17">
    <source>
        <dbReference type="Pfam" id="PF00361"/>
    </source>
</evidence>
<dbReference type="EMBL" id="KX881372">
    <property type="protein sequence ID" value="ART66039.1"/>
    <property type="molecule type" value="Genomic_DNA"/>
</dbReference>
<evidence type="ECO:0000256" key="5">
    <source>
        <dbReference type="ARBA" id="ARBA00022660"/>
    </source>
</evidence>
<keyword evidence="13 16" id="KW-0496">Mitochondrion</keyword>
<evidence type="ECO:0000256" key="6">
    <source>
        <dbReference type="ARBA" id="ARBA00022692"/>
    </source>
</evidence>
<feature type="domain" description="NADH:quinone oxidoreductase/Mrp antiporter transmembrane" evidence="17">
    <location>
        <begin position="130"/>
        <end position="412"/>
    </location>
</feature>
<evidence type="ECO:0000256" key="14">
    <source>
        <dbReference type="ARBA" id="ARBA00023136"/>
    </source>
</evidence>
<keyword evidence="10 16" id="KW-1133">Transmembrane helix</keyword>
<dbReference type="GO" id="GO:0042773">
    <property type="term" value="P:ATP synthesis coupled electron transport"/>
    <property type="evidence" value="ECO:0007669"/>
    <property type="project" value="InterPro"/>
</dbReference>
<dbReference type="Pfam" id="PF00662">
    <property type="entry name" value="Proton_antipo_N"/>
    <property type="match status" value="1"/>
</dbReference>
<geneLocation type="mitochondrion" evidence="20"/>
<feature type="transmembrane region" description="Helical" evidence="16">
    <location>
        <begin position="207"/>
        <end position="228"/>
    </location>
</feature>
<dbReference type="GO" id="GO:0008137">
    <property type="term" value="F:NADH dehydrogenase (ubiquinone) activity"/>
    <property type="evidence" value="ECO:0007669"/>
    <property type="project" value="UniProtKB-EC"/>
</dbReference>
<organism evidence="20">
    <name type="scientific">Diploderma flaviceps</name>
    <dbReference type="NCBI Taxonomy" id="52218"/>
    <lineage>
        <taxon>Eukaryota</taxon>
        <taxon>Metazoa</taxon>
        <taxon>Chordata</taxon>
        <taxon>Craniata</taxon>
        <taxon>Vertebrata</taxon>
        <taxon>Euteleostomi</taxon>
        <taxon>Lepidosauria</taxon>
        <taxon>Squamata</taxon>
        <taxon>Bifurcata</taxon>
        <taxon>Unidentata</taxon>
        <taxon>Episquamata</taxon>
        <taxon>Toxicofera</taxon>
        <taxon>Iguania</taxon>
        <taxon>Acrodonta</taxon>
        <taxon>Agamidae</taxon>
        <taxon>Draconinae</taxon>
        <taxon>Diploderma</taxon>
    </lineage>
</organism>
<evidence type="ECO:0000256" key="8">
    <source>
        <dbReference type="ARBA" id="ARBA00022967"/>
    </source>
</evidence>
<sequence>MIYTTTTTLFIVPIIILTAPLISKTINKTLTPKRAVKVAFLMSTIPAMLMIKCSIKSMSTHTCLLNTNPMMITTTMTINKYSTLFMPAALMVTWSIMEFSSWYMQKTKLTKNFTKLLLTFLVAMMILATAGSFMQLLIGWEGVGIMSFLLINWWFSRSNANSSALQAIIYNRIGDIGLIFVMTMLAINQTSWTTEQVMATNTKTTLFSMGLIMAAAGKSAQFFMHLWLPAAMEGPTPVSALLHSSTMVVAGVYLLAQLHPMLKPTLPLSACLYLGVTTSIYSATSALTQNDIKKVIALSTSSQLGLMMTAIGLGCPNLAILHMISHATFKATMFLAAGSVIHNIQNDQDIRKIGSSKTTLPITSMALTTNGLTLSGLPFLSGFYSKDAILEALFSSHLNAWALLATLISTTMTATYTLRMVVLTTTKSPNHKPMMLFSESSKSQTKPLIRLTLTTIILGPALITIMPNTTTTLATLTKLTPTMAMTTGAYLALESFNTHTNFNQKHYTTKLLNNLGFFSMLHRNLPNISLNSSYLLSHQLTDLLWLEKSGPTTANTINLAQSKVTTAQKGLMKNYLLSLLITTMVATTIIVH</sequence>
<feature type="transmembrane region" description="Helical" evidence="16">
    <location>
        <begin position="575"/>
        <end position="591"/>
    </location>
</feature>
<keyword evidence="14 16" id="KW-0472">Membrane</keyword>